<dbReference type="Gene3D" id="2.60.120.620">
    <property type="entry name" value="q2cbj1_9rhob like domain"/>
    <property type="match status" value="1"/>
</dbReference>
<reference evidence="1 2" key="1">
    <citation type="submission" date="2016-06" db="EMBL/GenBank/DDBJ databases">
        <authorList>
            <consortium name="Pathogen Informatics"/>
        </authorList>
    </citation>
    <scope>NUCLEOTIDE SEQUENCE [LARGE SCALE GENOMIC DNA]</scope>
    <source>
        <strain evidence="1">PmlGA01</strain>
    </source>
</reference>
<dbReference type="VEuPathDB" id="PlasmoDB:PmUG01_06021000"/>
<dbReference type="PANTHER" id="PTHR37563:SF2">
    <property type="entry name" value="PHYTANOYL-COA DIOXYGENASE FAMILY PROTEIN (AFU_ORTHOLOGUE AFUA_2G03330)"/>
    <property type="match status" value="1"/>
</dbReference>
<dbReference type="InterPro" id="IPR051961">
    <property type="entry name" value="Fungal_Metabolite_Diox"/>
</dbReference>
<dbReference type="Proteomes" id="UP000219799">
    <property type="component" value="Chromosome 6"/>
</dbReference>
<dbReference type="AlphaFoldDB" id="A0A1C3KB52"/>
<dbReference type="SUPFAM" id="SSF51197">
    <property type="entry name" value="Clavaminate synthase-like"/>
    <property type="match status" value="1"/>
</dbReference>
<dbReference type="EMBL" id="LT594494">
    <property type="protein sequence ID" value="SBT70775.1"/>
    <property type="molecule type" value="Genomic_DNA"/>
</dbReference>
<accession>A0A1C3KB52</accession>
<proteinExistence type="predicted"/>
<organism evidence="1 2">
    <name type="scientific">Plasmodium malariae</name>
    <dbReference type="NCBI Taxonomy" id="5858"/>
    <lineage>
        <taxon>Eukaryota</taxon>
        <taxon>Sar</taxon>
        <taxon>Alveolata</taxon>
        <taxon>Apicomplexa</taxon>
        <taxon>Aconoidasida</taxon>
        <taxon>Haemosporida</taxon>
        <taxon>Plasmodiidae</taxon>
        <taxon>Plasmodium</taxon>
        <taxon>Plasmodium (Plasmodium)</taxon>
    </lineage>
</organism>
<gene>
    <name evidence="1" type="primary">PmlGA01_060014800</name>
    <name evidence="1" type="ORF">PMLGA01_060014800</name>
</gene>
<evidence type="ECO:0008006" key="3">
    <source>
        <dbReference type="Google" id="ProtNLM"/>
    </source>
</evidence>
<name>A0A1C3KB52_PLAMA</name>
<dbReference type="PANTHER" id="PTHR37563">
    <property type="entry name" value="PHYTANOYL-COA DIOXYGENASE FAMILY PROTEIN (AFU_ORTHOLOGUE AFUA_2G03330)"/>
    <property type="match status" value="1"/>
</dbReference>
<evidence type="ECO:0000313" key="2">
    <source>
        <dbReference type="Proteomes" id="UP000219799"/>
    </source>
</evidence>
<evidence type="ECO:0000313" key="1">
    <source>
        <dbReference type="EMBL" id="SBT70775.1"/>
    </source>
</evidence>
<protein>
    <recommendedName>
        <fullName evidence="3">Phytanoyl-CoA dioxygenase</fullName>
    </recommendedName>
</protein>
<sequence length="576" mass="68282">MNKCKDSLRTKFEYKYLFYTLSFLSLNLGICNEYIKRKRIEHKDEKVKIYFDLTEKNLEIIDRKKYFKRVQKICEGFNFPISSISEAANNYFPLDYHLQYLSDAFEKKKNDLKSIVESASKEKHRLVDKEIEVMIIDRMVDEVINYLVICNDKMKDNKSSWTFLRSIEWEHLKEYIIKRKRINVKSSSDFLNTFIDEMYAYIYLYLLINYKRNNFFDFMKVKRSYRHCSENVGKDIGLEVGNYLDINSQGSINNSSFYIDNNEGNESRSHDDISIYGKEAENPQVVDKAEYVLNMNTLREIHNCLSTYGVVVLKNFLPKESVDMIKRELFLEKEDMNISSFLMNKDQNVYCLRPTRGRQYCILRNSRISDTFVNIQQYWMNIIYSYLPVGLYENIFHLFDKDVLLKLNKINSLHIKTEQTDKIFLSELQLLNNEPLSETQSYHVDNGLSGMSVILPLSTINMESGNFEFFIGTHLFSSFKKKKIKEKILTFKKFMNIYYKTGSSFIPTVSERDLIIYDSRILHRGLSNNLWVKNSSLIYRYDYKKYPAPGQDFIDIFSYIVIGKCISTFNLLGKYL</sequence>